<evidence type="ECO:0000313" key="2">
    <source>
        <dbReference type="EMBL" id="PWN38696.1"/>
    </source>
</evidence>
<gene>
    <name evidence="2" type="ORF">IE81DRAFT_92658</name>
</gene>
<feature type="compositionally biased region" description="Low complexity" evidence="1">
    <location>
        <begin position="147"/>
        <end position="165"/>
    </location>
</feature>
<dbReference type="AlphaFoldDB" id="A0A316VMA1"/>
<dbReference type="GeneID" id="37039618"/>
<reference evidence="2 3" key="1">
    <citation type="journal article" date="2018" name="Mol. Biol. Evol.">
        <title>Broad Genomic Sampling Reveals a Smut Pathogenic Ancestry of the Fungal Clade Ustilaginomycotina.</title>
        <authorList>
            <person name="Kijpornyongpan T."/>
            <person name="Mondo S.J."/>
            <person name="Barry K."/>
            <person name="Sandor L."/>
            <person name="Lee J."/>
            <person name="Lipzen A."/>
            <person name="Pangilinan J."/>
            <person name="LaButti K."/>
            <person name="Hainaut M."/>
            <person name="Henrissat B."/>
            <person name="Grigoriev I.V."/>
            <person name="Spatafora J.W."/>
            <person name="Aime M.C."/>
        </authorList>
    </citation>
    <scope>NUCLEOTIDE SEQUENCE [LARGE SCALE GENOMIC DNA]</scope>
    <source>
        <strain evidence="2 3">MCA 4658</strain>
    </source>
</reference>
<dbReference type="RefSeq" id="XP_025365856.1">
    <property type="nucleotide sequence ID" value="XM_025517748.1"/>
</dbReference>
<dbReference type="InParanoid" id="A0A316VMA1"/>
<sequence length="196" mass="22114">MYEAMSSPCCPTHDLTLFEIDLEQHLSRSWASRTCLWPVHWRSAARKSKRIKKQSWSSLLSDAQSLLRISELCVREACDLHQLCVAEEHVATRQSSTQRSDRRCALRTAHGTPALRGQSASKKYTRQWLRKLAQQYFRAQSPRERSSATPITSIASSSLTTTTPLGASAQTRGPSCPATWHSRHVSMLRSSTWTSV</sequence>
<keyword evidence="3" id="KW-1185">Reference proteome</keyword>
<name>A0A316VMA1_9BASI</name>
<dbReference type="Proteomes" id="UP000245783">
    <property type="component" value="Unassembled WGS sequence"/>
</dbReference>
<organism evidence="2 3">
    <name type="scientific">Ceraceosorus guamensis</name>
    <dbReference type="NCBI Taxonomy" id="1522189"/>
    <lineage>
        <taxon>Eukaryota</taxon>
        <taxon>Fungi</taxon>
        <taxon>Dikarya</taxon>
        <taxon>Basidiomycota</taxon>
        <taxon>Ustilaginomycotina</taxon>
        <taxon>Exobasidiomycetes</taxon>
        <taxon>Ceraceosorales</taxon>
        <taxon>Ceraceosoraceae</taxon>
        <taxon>Ceraceosorus</taxon>
    </lineage>
</organism>
<accession>A0A316VMA1</accession>
<evidence type="ECO:0000313" key="3">
    <source>
        <dbReference type="Proteomes" id="UP000245783"/>
    </source>
</evidence>
<evidence type="ECO:0000256" key="1">
    <source>
        <dbReference type="SAM" id="MobiDB-lite"/>
    </source>
</evidence>
<proteinExistence type="predicted"/>
<dbReference type="EMBL" id="KZ819559">
    <property type="protein sequence ID" value="PWN38696.1"/>
    <property type="molecule type" value="Genomic_DNA"/>
</dbReference>
<feature type="region of interest" description="Disordered" evidence="1">
    <location>
        <begin position="139"/>
        <end position="180"/>
    </location>
</feature>
<protein>
    <submittedName>
        <fullName evidence="2">Uncharacterized protein</fullName>
    </submittedName>
</protein>